<feature type="compositionally biased region" description="Polar residues" evidence="1">
    <location>
        <begin position="114"/>
        <end position="127"/>
    </location>
</feature>
<protein>
    <recommendedName>
        <fullName evidence="5">Thioester-forming surface-anchored protein</fullName>
    </recommendedName>
</protein>
<evidence type="ECO:0000256" key="1">
    <source>
        <dbReference type="SAM" id="MobiDB-lite"/>
    </source>
</evidence>
<feature type="compositionally biased region" description="Polar residues" evidence="1">
    <location>
        <begin position="59"/>
        <end position="80"/>
    </location>
</feature>
<dbReference type="AlphaFoldDB" id="A0AAP9MBS4"/>
<proteinExistence type="predicted"/>
<evidence type="ECO:0000313" key="4">
    <source>
        <dbReference type="Proteomes" id="UP000503330"/>
    </source>
</evidence>
<gene>
    <name evidence="3" type="ORF">G4D54_01165</name>
</gene>
<feature type="signal peptide" evidence="2">
    <location>
        <begin position="1"/>
        <end position="29"/>
    </location>
</feature>
<organism evidence="3 4">
    <name type="scientific">Clostridium innocuum</name>
    <dbReference type="NCBI Taxonomy" id="1522"/>
    <lineage>
        <taxon>Bacteria</taxon>
        <taxon>Bacillati</taxon>
        <taxon>Bacillota</taxon>
        <taxon>Clostridia</taxon>
        <taxon>Eubacteriales</taxon>
        <taxon>Clostridiaceae</taxon>
        <taxon>Clostridium</taxon>
    </lineage>
</organism>
<dbReference type="EMBL" id="CP048838">
    <property type="protein sequence ID" value="QJA01118.1"/>
    <property type="molecule type" value="Genomic_DNA"/>
</dbReference>
<name>A0AAP9MBS4_CLOIN</name>
<evidence type="ECO:0000256" key="2">
    <source>
        <dbReference type="SAM" id="SignalP"/>
    </source>
</evidence>
<feature type="chain" id="PRO_5042882918" description="Thioester-forming surface-anchored protein" evidence="2">
    <location>
        <begin position="30"/>
        <end position="676"/>
    </location>
</feature>
<feature type="compositionally biased region" description="Basic and acidic residues" evidence="1">
    <location>
        <begin position="99"/>
        <end position="113"/>
    </location>
</feature>
<feature type="compositionally biased region" description="Basic and acidic residues" evidence="1">
    <location>
        <begin position="128"/>
        <end position="137"/>
    </location>
</feature>
<feature type="compositionally biased region" description="Basic and acidic residues" evidence="1">
    <location>
        <begin position="45"/>
        <end position="58"/>
    </location>
</feature>
<evidence type="ECO:0000313" key="3">
    <source>
        <dbReference type="EMBL" id="QJA01118.1"/>
    </source>
</evidence>
<evidence type="ECO:0008006" key="5">
    <source>
        <dbReference type="Google" id="ProtNLM"/>
    </source>
</evidence>
<keyword evidence="2" id="KW-0732">Signal</keyword>
<dbReference type="Proteomes" id="UP000503330">
    <property type="component" value="Chromosome"/>
</dbReference>
<feature type="region of interest" description="Disordered" evidence="1">
    <location>
        <begin position="36"/>
        <end position="137"/>
    </location>
</feature>
<accession>A0AAP9MBS4</accession>
<dbReference type="GeneID" id="61924104"/>
<dbReference type="RefSeq" id="WP_002606896.1">
    <property type="nucleotide sequence ID" value="NZ_BAAACC010000012.1"/>
</dbReference>
<sequence length="676" mass="74524">MKGKNIRKGITSVAILSLVLCLMSTGVMHAEDDETVFTPSQDQSAEEKTAAGEQEKQTVSDTTEEQQQTPVSENQSTSAATEEEDEKQESLEPVGKTESSIEEKDTALTEKMQDSTVGSTLEGNTGEQQDKADKQEEKAANINRFRAAMSSSHSGNLVFQDQSDTVSSEIRKKTENGKTVYTLYVTIQEGAVGDQIIDLGTKAVELFDKEIYSPGDSASYSVVIENHSGKSYKYKDNSFIVTTPNAEGYGVKPDPNYQVIGFDGQELPIKFLAARAYNDALVKLYGVSGTAQLSLRHLLGVYKKLETDGYYGKTYTGSEALSRFYLDFYNNKYGSAAKELYELPTDAIVDIQGGYGIANSTWVTITTTELNSLESEYGEIIDKYLAVKNVSSKNVSVQLKEMEPQLSATGYTFFYRELLHVAYGGESTVKDFLSKSPKWTGNNTAIGNYMANTNGIRDSVNKYMRDNAVLNTNDSLKADQILGSDDGSKMVLHSAFALDGPHMGNAYMSYQFAWYNTITLEEAEEPVGNIQVNKTINKEAVDFAQGDPIFILKAENINTKDTYYKLVRFHENSAATQSVSFHNLPIGTYRISEMMGIRYDFGNVSVTSRENCAVIDGQSVTVDLNAAVADKEEAAADITFSNVRVNDTYLSDSDTVVNRFRVENGEVSTVTQDYLK</sequence>
<reference evidence="3 4" key="1">
    <citation type="submission" date="2020-02" db="EMBL/GenBank/DDBJ databases">
        <authorList>
            <person name="Kociolek L.K."/>
            <person name="Ozer E.A."/>
        </authorList>
    </citation>
    <scope>NUCLEOTIDE SEQUENCE [LARGE SCALE GENOMIC DNA]</scope>
    <source>
        <strain evidence="3 4">ATCC 14501</strain>
    </source>
</reference>